<name>X1F1K0_9ZZZZ</name>
<dbReference type="EMBL" id="BARU01002016">
    <property type="protein sequence ID" value="GAH23264.1"/>
    <property type="molecule type" value="Genomic_DNA"/>
</dbReference>
<dbReference type="PANTHER" id="PTHR11680">
    <property type="entry name" value="SERINE HYDROXYMETHYLTRANSFERASE"/>
    <property type="match status" value="1"/>
</dbReference>
<dbReference type="InterPro" id="IPR015421">
    <property type="entry name" value="PyrdxlP-dep_Trfase_major"/>
</dbReference>
<dbReference type="AlphaFoldDB" id="X1F1K0"/>
<comment type="cofactor">
    <cofactor evidence="1">
        <name>pyridoxal 5'-phosphate</name>
        <dbReference type="ChEBI" id="CHEBI:597326"/>
    </cofactor>
</comment>
<dbReference type="GO" id="GO:0030170">
    <property type="term" value="F:pyridoxal phosphate binding"/>
    <property type="evidence" value="ECO:0007669"/>
    <property type="project" value="TreeGrafter"/>
</dbReference>
<evidence type="ECO:0000313" key="4">
    <source>
        <dbReference type="EMBL" id="GAH23264.1"/>
    </source>
</evidence>
<dbReference type="PANTHER" id="PTHR11680:SF35">
    <property type="entry name" value="SERINE HYDROXYMETHYLTRANSFERASE 1"/>
    <property type="match status" value="1"/>
</dbReference>
<comment type="caution">
    <text evidence="4">The sequence shown here is derived from an EMBL/GenBank/DDBJ whole genome shotgun (WGS) entry which is preliminary data.</text>
</comment>
<protein>
    <recommendedName>
        <fullName evidence="3">Serine hydroxymethyltransferase-like domain-containing protein</fullName>
    </recommendedName>
</protein>
<accession>X1F1K0</accession>
<evidence type="ECO:0000256" key="2">
    <source>
        <dbReference type="ARBA" id="ARBA00022898"/>
    </source>
</evidence>
<dbReference type="Gene3D" id="3.40.640.10">
    <property type="entry name" value="Type I PLP-dependent aspartate aminotransferase-like (Major domain)"/>
    <property type="match status" value="1"/>
</dbReference>
<dbReference type="Pfam" id="PF00464">
    <property type="entry name" value="SHMT"/>
    <property type="match status" value="1"/>
</dbReference>
<feature type="non-terminal residue" evidence="4">
    <location>
        <position position="1"/>
    </location>
</feature>
<dbReference type="InterPro" id="IPR015424">
    <property type="entry name" value="PyrdxlP-dep_Trfase"/>
</dbReference>
<dbReference type="InterPro" id="IPR049943">
    <property type="entry name" value="Ser_HO-MeTrfase-like"/>
</dbReference>
<reference evidence="4" key="1">
    <citation type="journal article" date="2014" name="Front. Microbiol.">
        <title>High frequency of phylogenetically diverse reductive dehalogenase-homologous genes in deep subseafloor sedimentary metagenomes.</title>
        <authorList>
            <person name="Kawai M."/>
            <person name="Futagami T."/>
            <person name="Toyoda A."/>
            <person name="Takaki Y."/>
            <person name="Nishi S."/>
            <person name="Hori S."/>
            <person name="Arai W."/>
            <person name="Tsubouchi T."/>
            <person name="Morono Y."/>
            <person name="Uchiyama I."/>
            <person name="Ito T."/>
            <person name="Fujiyama A."/>
            <person name="Inagaki F."/>
            <person name="Takami H."/>
        </authorList>
    </citation>
    <scope>NUCLEOTIDE SEQUENCE</scope>
    <source>
        <strain evidence="4">Expedition CK06-06</strain>
    </source>
</reference>
<dbReference type="SUPFAM" id="SSF53383">
    <property type="entry name" value="PLP-dependent transferases"/>
    <property type="match status" value="1"/>
</dbReference>
<dbReference type="InterPro" id="IPR039429">
    <property type="entry name" value="SHMT-like_dom"/>
</dbReference>
<evidence type="ECO:0000256" key="1">
    <source>
        <dbReference type="ARBA" id="ARBA00001933"/>
    </source>
</evidence>
<keyword evidence="2" id="KW-0663">Pyridoxal phosphate</keyword>
<feature type="domain" description="Serine hydroxymethyltransferase-like" evidence="3">
    <location>
        <begin position="1"/>
        <end position="181"/>
    </location>
</feature>
<dbReference type="GO" id="GO:0004372">
    <property type="term" value="F:glycine hydroxymethyltransferase activity"/>
    <property type="evidence" value="ECO:0007669"/>
    <property type="project" value="TreeGrafter"/>
</dbReference>
<organism evidence="4">
    <name type="scientific">marine sediment metagenome</name>
    <dbReference type="NCBI Taxonomy" id="412755"/>
    <lineage>
        <taxon>unclassified sequences</taxon>
        <taxon>metagenomes</taxon>
        <taxon>ecological metagenomes</taxon>
    </lineage>
</organism>
<gene>
    <name evidence="4" type="ORF">S03H2_04945</name>
</gene>
<proteinExistence type="predicted"/>
<dbReference type="GO" id="GO:0019264">
    <property type="term" value="P:glycine biosynthetic process from serine"/>
    <property type="evidence" value="ECO:0007669"/>
    <property type="project" value="TreeGrafter"/>
</dbReference>
<dbReference type="GO" id="GO:0005829">
    <property type="term" value="C:cytosol"/>
    <property type="evidence" value="ECO:0007669"/>
    <property type="project" value="TreeGrafter"/>
</dbReference>
<dbReference type="GO" id="GO:0046653">
    <property type="term" value="P:tetrahydrofolate metabolic process"/>
    <property type="evidence" value="ECO:0007669"/>
    <property type="project" value="TreeGrafter"/>
</dbReference>
<sequence length="182" mass="19597">SGSIANNSVYEAFVEPGDIVMGMALPEGGHLTHGSEFNISGKRYNIISYKVNRVTEKLDYDEIKKLAIEYKPKMIIAGYSSYPWAPDWKKFREIADAVPGKAILFADIAHCAGLAIAGVYPSPIGYADVITFTTHKTICGPRGAVILTTDEDKANIIDTTVFPGEQGGPHANKFAAISVAFG</sequence>
<evidence type="ECO:0000259" key="3">
    <source>
        <dbReference type="Pfam" id="PF00464"/>
    </source>
</evidence>